<evidence type="ECO:0000313" key="2">
    <source>
        <dbReference type="EMBL" id="CXI66511.1"/>
    </source>
</evidence>
<evidence type="ECO:0000256" key="1">
    <source>
        <dbReference type="SAM" id="MobiDB-lite"/>
    </source>
</evidence>
<accession>A0A113S346</accession>
<dbReference type="VEuPathDB" id="PlasmoDB:PBANKA_1130700"/>
<dbReference type="OrthoDB" id="372668at2759"/>
<evidence type="ECO:0000313" key="7">
    <source>
        <dbReference type="Proteomes" id="UP000069549"/>
    </source>
</evidence>
<dbReference type="EMBL" id="LT614637">
    <property type="protein sequence ID" value="SCN26898.1"/>
    <property type="molecule type" value="Genomic_DNA"/>
</dbReference>
<evidence type="ECO:0000313" key="8">
    <source>
        <dbReference type="Proteomes" id="UP000219860"/>
    </source>
</evidence>
<evidence type="ECO:0000313" key="3">
    <source>
        <dbReference type="EMBL" id="SCM24044.1"/>
    </source>
</evidence>
<proteinExistence type="predicted"/>
<evidence type="ECO:0000313" key="11">
    <source>
        <dbReference type="Proteomes" id="UP000516480"/>
    </source>
</evidence>
<feature type="region of interest" description="Disordered" evidence="1">
    <location>
        <begin position="23"/>
        <end position="46"/>
    </location>
</feature>
<evidence type="ECO:0000313" key="5">
    <source>
        <dbReference type="EMBL" id="SCO61315.1"/>
    </source>
</evidence>
<dbReference type="Proteomes" id="UP000219860">
    <property type="component" value="Chromosome 11"/>
</dbReference>
<dbReference type="EMBL" id="LT608147">
    <property type="protein sequence ID" value="SCM24044.1"/>
    <property type="molecule type" value="Genomic_DNA"/>
</dbReference>
<evidence type="ECO:0000313" key="10">
    <source>
        <dbReference type="Proteomes" id="UP000220214"/>
    </source>
</evidence>
<dbReference type="OMA" id="NKKNEPF"/>
<dbReference type="EMBL" id="LT608259">
    <property type="protein sequence ID" value="SCO63319.1"/>
    <property type="molecule type" value="Genomic_DNA"/>
</dbReference>
<evidence type="ECO:0000313" key="4">
    <source>
        <dbReference type="EMBL" id="SCN26898.1"/>
    </source>
</evidence>
<reference evidence="2 7" key="1">
    <citation type="submission" date="2016-02" db="EMBL/GenBank/DDBJ databases">
        <authorList>
            <consortium name="Pathogen Informatics"/>
        </authorList>
    </citation>
    <scope>NUCLEOTIDE SEQUENCE [LARGE SCALE GENOMIC DNA]</scope>
    <source>
        <strain evidence="2 7">K173</strain>
        <strain evidence="3 11">NK65 ny</strain>
        <strain evidence="4 10">NK65e</strain>
        <strain evidence="6 8">SP11 Antwerpcl1</strain>
        <strain evidence="5 9">SP11 RLL</strain>
    </source>
</reference>
<dbReference type="Proteomes" id="UP000516480">
    <property type="component" value="Chromosome 11"/>
</dbReference>
<dbReference type="EMBL" id="LT608275">
    <property type="protein sequence ID" value="SCO61315.1"/>
    <property type="molecule type" value="Genomic_DNA"/>
</dbReference>
<dbReference type="AlphaFoldDB" id="A0A113S346"/>
<feature type="compositionally biased region" description="Basic and acidic residues" evidence="1">
    <location>
        <begin position="30"/>
        <end position="46"/>
    </location>
</feature>
<dbReference type="EMBL" id="LT160031">
    <property type="protein sequence ID" value="CXI66511.1"/>
    <property type="molecule type" value="Genomic_DNA"/>
</dbReference>
<dbReference type="Proteomes" id="UP000069549">
    <property type="component" value="Chromosome 11"/>
</dbReference>
<name>A0A113S346_PLABE</name>
<organism evidence="2 7">
    <name type="scientific">Plasmodium berghei</name>
    <dbReference type="NCBI Taxonomy" id="5821"/>
    <lineage>
        <taxon>Eukaryota</taxon>
        <taxon>Sar</taxon>
        <taxon>Alveolata</taxon>
        <taxon>Apicomplexa</taxon>
        <taxon>Aconoidasida</taxon>
        <taxon>Haemosporida</taxon>
        <taxon>Plasmodiidae</taxon>
        <taxon>Plasmodium</taxon>
        <taxon>Plasmodium (Vinckeia)</taxon>
    </lineage>
</organism>
<evidence type="ECO:0000313" key="6">
    <source>
        <dbReference type="EMBL" id="SCO63319.1"/>
    </source>
</evidence>
<evidence type="ECO:0000313" key="9">
    <source>
        <dbReference type="Proteomes" id="UP000219974"/>
    </source>
</evidence>
<gene>
    <name evidence="2" type="ORF">PBK173_000296500</name>
    <name evidence="4" type="ORF">PBNK65E_000288700</name>
    <name evidence="3" type="ORF">PBNK65NY_000288200</name>
    <name evidence="6" type="ORF">PBSP11A_000288100</name>
    <name evidence="5" type="ORF">PBSP11RLL_000288600</name>
</gene>
<protein>
    <submittedName>
        <fullName evidence="2">Uncharacterized protein</fullName>
    </submittedName>
</protein>
<dbReference type="Proteomes" id="UP000219974">
    <property type="component" value="Chromosome 11"/>
</dbReference>
<sequence>MKNVNHKYIWDEKYINENKSKTNMKNKNVKNNDKDHNNCEYNGEDKQDSTINCKSINNRGMNNKYSNNPFSKYNHDNIKNIKENNDMLFENKSHTYYTPKGKNSKFNINSNVNNHKHASSINNHIPNIMRNKKNEPFEKREVFKKSSEKTNIYKNPYHYKTNQQSYNNWKKNNGNRNGNGKDANLQGNKYDEINDLYFDIHSKTSSNYKQKLSPNLNLHTTNEGDNDTVISTNENNIYRVTLKVFENDEEKVLLLNHIKRLEYQNSIFLKNMLNMYYTCVDYIKMQDEKIKKKDQIINFKNQVIMKLKKKKMNYDGTTDISNNFNDNQNGLI</sequence>
<dbReference type="Proteomes" id="UP000220214">
    <property type="component" value="Chromosome 11"/>
</dbReference>